<dbReference type="EMBL" id="JAAAMG010000040">
    <property type="protein sequence ID" value="NDW07824.1"/>
    <property type="molecule type" value="Genomic_DNA"/>
</dbReference>
<dbReference type="AlphaFoldDB" id="A0A6N9T8R1"/>
<organism evidence="4 5">
    <name type="scientific">Jiella pacifica</name>
    <dbReference type="NCBI Taxonomy" id="2696469"/>
    <lineage>
        <taxon>Bacteria</taxon>
        <taxon>Pseudomonadati</taxon>
        <taxon>Pseudomonadota</taxon>
        <taxon>Alphaproteobacteria</taxon>
        <taxon>Hyphomicrobiales</taxon>
        <taxon>Aurantimonadaceae</taxon>
        <taxon>Jiella</taxon>
    </lineage>
</organism>
<comment type="caution">
    <text evidence="4">The sequence shown here is derived from an EMBL/GenBank/DDBJ whole genome shotgun (WGS) entry which is preliminary data.</text>
</comment>
<reference evidence="4 5" key="1">
    <citation type="submission" date="2020-01" db="EMBL/GenBank/DDBJ databases">
        <title>Jiella pacifica sp. nov.</title>
        <authorList>
            <person name="Xue Z."/>
            <person name="Zhu S."/>
            <person name="Chen J."/>
            <person name="Yang J."/>
        </authorList>
    </citation>
    <scope>NUCLEOTIDE SEQUENCE [LARGE SCALE GENOMIC DNA]</scope>
    <source>
        <strain evidence="4 5">40Bstr34</strain>
    </source>
</reference>
<dbReference type="InterPro" id="IPR051416">
    <property type="entry name" value="phD-YefM_TA_antitoxins"/>
</dbReference>
<dbReference type="PANTHER" id="PTHR35377:SF8">
    <property type="entry name" value="ANTITOXIN VAPB22"/>
    <property type="match status" value="1"/>
</dbReference>
<dbReference type="PANTHER" id="PTHR35377">
    <property type="entry name" value="ANTITOXIN VAPB49-RELATED-RELATED"/>
    <property type="match status" value="1"/>
</dbReference>
<comment type="similarity">
    <text evidence="1 2">Belongs to the phD/YefM antitoxin family.</text>
</comment>
<feature type="region of interest" description="Disordered" evidence="3">
    <location>
        <begin position="45"/>
        <end position="83"/>
    </location>
</feature>
<keyword evidence="5" id="KW-1185">Reference proteome</keyword>
<evidence type="ECO:0000313" key="5">
    <source>
        <dbReference type="Proteomes" id="UP000469011"/>
    </source>
</evidence>
<sequence length="83" mass="9308">MREIGAFEAKNTLGTLLDLVEHGEEVVITRRGKRVARLVPEARTKDRDGMRAAAERIRARAEAESGPSISVDEWKSYRDEGRA</sequence>
<accession>A0A6N9T8R1</accession>
<evidence type="ECO:0000256" key="3">
    <source>
        <dbReference type="SAM" id="MobiDB-lite"/>
    </source>
</evidence>
<dbReference type="InterPro" id="IPR036165">
    <property type="entry name" value="YefM-like_sf"/>
</dbReference>
<evidence type="ECO:0000313" key="4">
    <source>
        <dbReference type="EMBL" id="NDW07824.1"/>
    </source>
</evidence>
<dbReference type="Proteomes" id="UP000469011">
    <property type="component" value="Unassembled WGS sequence"/>
</dbReference>
<proteinExistence type="inferred from homology"/>
<name>A0A6N9T8R1_9HYPH</name>
<comment type="function">
    <text evidence="2">Antitoxin component of a type II toxin-antitoxin (TA) system.</text>
</comment>
<dbReference type="NCBIfam" id="TIGR01552">
    <property type="entry name" value="phd_fam"/>
    <property type="match status" value="1"/>
</dbReference>
<feature type="compositionally biased region" description="Basic and acidic residues" evidence="3">
    <location>
        <begin position="72"/>
        <end position="83"/>
    </location>
</feature>
<protein>
    <recommendedName>
        <fullName evidence="2">Antitoxin</fullName>
    </recommendedName>
</protein>
<dbReference type="Pfam" id="PF02604">
    <property type="entry name" value="PhdYeFM_antitox"/>
    <property type="match status" value="1"/>
</dbReference>
<gene>
    <name evidence="4" type="ORF">GTK09_25800</name>
</gene>
<evidence type="ECO:0000256" key="2">
    <source>
        <dbReference type="RuleBase" id="RU362080"/>
    </source>
</evidence>
<dbReference type="Gene3D" id="3.40.1620.10">
    <property type="entry name" value="YefM-like domain"/>
    <property type="match status" value="1"/>
</dbReference>
<feature type="compositionally biased region" description="Basic and acidic residues" evidence="3">
    <location>
        <begin position="45"/>
        <end position="63"/>
    </location>
</feature>
<dbReference type="InterPro" id="IPR006442">
    <property type="entry name" value="Antitoxin_Phd/YefM"/>
</dbReference>
<dbReference type="SUPFAM" id="SSF143120">
    <property type="entry name" value="YefM-like"/>
    <property type="match status" value="1"/>
</dbReference>
<dbReference type="RefSeq" id="WP_163466279.1">
    <property type="nucleotide sequence ID" value="NZ_JAAAMG010000040.1"/>
</dbReference>
<evidence type="ECO:0000256" key="1">
    <source>
        <dbReference type="ARBA" id="ARBA00009981"/>
    </source>
</evidence>